<dbReference type="InterPro" id="IPR027417">
    <property type="entry name" value="P-loop_NTPase"/>
</dbReference>
<protein>
    <recommendedName>
        <fullName evidence="2">ABC transporter domain-containing protein</fullName>
    </recommendedName>
</protein>
<sequence length="142" mass="15433">MGEKQPTSADPFSAKPLETSARPLSDFVATHNGHHARKAGGFLFRSLNVYGSRCANDFLKTFGNAPMLLLRSLCRRFSSHTSTEIRILHDFEGIVDDGEMLAVLGRPGSGCTTLLRTLAGETIGLRIDAGAEVLYHGKKPNF</sequence>
<dbReference type="AlphaFoldDB" id="A0A6A5TNE3"/>
<gene>
    <name evidence="3" type="ORF">CC80DRAFT_554435</name>
</gene>
<dbReference type="OrthoDB" id="3800083at2759"/>
<keyword evidence="1" id="KW-0813">Transport</keyword>
<evidence type="ECO:0000313" key="3">
    <source>
        <dbReference type="EMBL" id="KAF1950447.1"/>
    </source>
</evidence>
<evidence type="ECO:0000256" key="1">
    <source>
        <dbReference type="ARBA" id="ARBA00022448"/>
    </source>
</evidence>
<proteinExistence type="predicted"/>
<name>A0A6A5TNE3_9PLEO</name>
<dbReference type="SUPFAM" id="SSF52540">
    <property type="entry name" value="P-loop containing nucleoside triphosphate hydrolases"/>
    <property type="match status" value="1"/>
</dbReference>
<organism evidence="3 4">
    <name type="scientific">Byssothecium circinans</name>
    <dbReference type="NCBI Taxonomy" id="147558"/>
    <lineage>
        <taxon>Eukaryota</taxon>
        <taxon>Fungi</taxon>
        <taxon>Dikarya</taxon>
        <taxon>Ascomycota</taxon>
        <taxon>Pezizomycotina</taxon>
        <taxon>Dothideomycetes</taxon>
        <taxon>Pleosporomycetidae</taxon>
        <taxon>Pleosporales</taxon>
        <taxon>Massarineae</taxon>
        <taxon>Massarinaceae</taxon>
        <taxon>Byssothecium</taxon>
    </lineage>
</organism>
<dbReference type="Proteomes" id="UP000800035">
    <property type="component" value="Unassembled WGS sequence"/>
</dbReference>
<dbReference type="PANTHER" id="PTHR19241">
    <property type="entry name" value="ATP-BINDING CASSETTE TRANSPORTER"/>
    <property type="match status" value="1"/>
</dbReference>
<feature type="domain" description="ABC transporter" evidence="2">
    <location>
        <begin position="89"/>
        <end position="123"/>
    </location>
</feature>
<accession>A0A6A5TNE3</accession>
<evidence type="ECO:0000313" key="4">
    <source>
        <dbReference type="Proteomes" id="UP000800035"/>
    </source>
</evidence>
<dbReference type="Pfam" id="PF00005">
    <property type="entry name" value="ABC_tran"/>
    <property type="match status" value="1"/>
</dbReference>
<dbReference type="EMBL" id="ML977026">
    <property type="protein sequence ID" value="KAF1950447.1"/>
    <property type="molecule type" value="Genomic_DNA"/>
</dbReference>
<dbReference type="GO" id="GO:0005524">
    <property type="term" value="F:ATP binding"/>
    <property type="evidence" value="ECO:0007669"/>
    <property type="project" value="InterPro"/>
</dbReference>
<dbReference type="InterPro" id="IPR003439">
    <property type="entry name" value="ABC_transporter-like_ATP-bd"/>
</dbReference>
<keyword evidence="4" id="KW-1185">Reference proteome</keyword>
<reference evidence="3" key="1">
    <citation type="journal article" date="2020" name="Stud. Mycol.">
        <title>101 Dothideomycetes genomes: a test case for predicting lifestyles and emergence of pathogens.</title>
        <authorList>
            <person name="Haridas S."/>
            <person name="Albert R."/>
            <person name="Binder M."/>
            <person name="Bloem J."/>
            <person name="Labutti K."/>
            <person name="Salamov A."/>
            <person name="Andreopoulos B."/>
            <person name="Baker S."/>
            <person name="Barry K."/>
            <person name="Bills G."/>
            <person name="Bluhm B."/>
            <person name="Cannon C."/>
            <person name="Castanera R."/>
            <person name="Culley D."/>
            <person name="Daum C."/>
            <person name="Ezra D."/>
            <person name="Gonzalez J."/>
            <person name="Henrissat B."/>
            <person name="Kuo A."/>
            <person name="Liang C."/>
            <person name="Lipzen A."/>
            <person name="Lutzoni F."/>
            <person name="Magnuson J."/>
            <person name="Mondo S."/>
            <person name="Nolan M."/>
            <person name="Ohm R."/>
            <person name="Pangilinan J."/>
            <person name="Park H.-J."/>
            <person name="Ramirez L."/>
            <person name="Alfaro M."/>
            <person name="Sun H."/>
            <person name="Tritt A."/>
            <person name="Yoshinaga Y."/>
            <person name="Zwiers L.-H."/>
            <person name="Turgeon B."/>
            <person name="Goodwin S."/>
            <person name="Spatafora J."/>
            <person name="Crous P."/>
            <person name="Grigoriev I."/>
        </authorList>
    </citation>
    <scope>NUCLEOTIDE SEQUENCE</scope>
    <source>
        <strain evidence="3">CBS 675.92</strain>
    </source>
</reference>
<dbReference type="GO" id="GO:0016887">
    <property type="term" value="F:ATP hydrolysis activity"/>
    <property type="evidence" value="ECO:0007669"/>
    <property type="project" value="InterPro"/>
</dbReference>
<dbReference type="Gene3D" id="3.40.50.300">
    <property type="entry name" value="P-loop containing nucleotide triphosphate hydrolases"/>
    <property type="match status" value="1"/>
</dbReference>
<evidence type="ECO:0000259" key="2">
    <source>
        <dbReference type="Pfam" id="PF00005"/>
    </source>
</evidence>